<evidence type="ECO:0000256" key="4">
    <source>
        <dbReference type="ARBA" id="ARBA00022691"/>
    </source>
</evidence>
<dbReference type="PROSITE" id="PS00092">
    <property type="entry name" value="N6_MTASE"/>
    <property type="match status" value="1"/>
</dbReference>
<dbReference type="RefSeq" id="WP_223790171.1">
    <property type="nucleotide sequence ID" value="NZ_JAIOUQ010000001.1"/>
</dbReference>
<organism evidence="10 11">
    <name type="scientific">Methanobacterium spitsbergense</name>
    <dbReference type="NCBI Taxonomy" id="2874285"/>
    <lineage>
        <taxon>Archaea</taxon>
        <taxon>Methanobacteriati</taxon>
        <taxon>Methanobacteriota</taxon>
        <taxon>Methanomada group</taxon>
        <taxon>Methanobacteria</taxon>
        <taxon>Methanobacteriales</taxon>
        <taxon>Methanobacteriaceae</taxon>
        <taxon>Methanobacterium</taxon>
    </lineage>
</organism>
<accession>A0A8T5UY43</accession>
<dbReference type="PRINTS" id="PR00507">
    <property type="entry name" value="N12N6MTFRASE"/>
</dbReference>
<dbReference type="GO" id="GO:0032259">
    <property type="term" value="P:methylation"/>
    <property type="evidence" value="ECO:0007669"/>
    <property type="project" value="UniProtKB-KW"/>
</dbReference>
<protein>
    <recommendedName>
        <fullName evidence="1">site-specific DNA-methyltransferase (adenine-specific)</fullName>
        <ecNumber evidence="1">2.1.1.72</ecNumber>
    </recommendedName>
</protein>
<evidence type="ECO:0000256" key="1">
    <source>
        <dbReference type="ARBA" id="ARBA00011900"/>
    </source>
</evidence>
<dbReference type="Pfam" id="PF07669">
    <property type="entry name" value="Eco57I"/>
    <property type="match status" value="1"/>
</dbReference>
<evidence type="ECO:0000313" key="10">
    <source>
        <dbReference type="EMBL" id="MBZ2164491.1"/>
    </source>
</evidence>
<dbReference type="EC" id="2.1.1.72" evidence="1"/>
<dbReference type="EMBL" id="JAIOUQ010000001">
    <property type="protein sequence ID" value="MBZ2164491.1"/>
    <property type="molecule type" value="Genomic_DNA"/>
</dbReference>
<gene>
    <name evidence="10" type="ORF">K8N75_00270</name>
</gene>
<dbReference type="GO" id="GO:0003677">
    <property type="term" value="F:DNA binding"/>
    <property type="evidence" value="ECO:0007669"/>
    <property type="project" value="UniProtKB-KW"/>
</dbReference>
<dbReference type="InterPro" id="IPR011639">
    <property type="entry name" value="MethylTrfase_TaqI-like_dom"/>
</dbReference>
<feature type="domain" description="TaqI-like C-terminal specificity" evidence="9">
    <location>
        <begin position="830"/>
        <end position="946"/>
    </location>
</feature>
<keyword evidence="11" id="KW-1185">Reference proteome</keyword>
<keyword evidence="2 10" id="KW-0489">Methyltransferase</keyword>
<evidence type="ECO:0000259" key="8">
    <source>
        <dbReference type="Pfam" id="PF07669"/>
    </source>
</evidence>
<sequence>MFSFDITFLENKLGKFDKEYIYPRISLIEGSLIYVEKNTKEELDNEINQIKNNESLKPTYIWGYVNRTNAIYLTRSFGENKVFIYNPHSMVNTTEYIKGKLKVLKNLQRDTIDSLFDQKAVFDYFYKKLWDIRLELGKEIRNKNGLSDSDALMEAQHIIDRIIFTYFVCEKDLVFVKTDSSTVLEPIKGNILFSDILDQISSNTWDYLKHLFFEQFAKSGVKELDCGDGVYIKTPYLNGGLFRPKTIGGISEEDLVIEYNWNSIFEPLNKYSWIIEDNISDLEGEYEGNLTPEIIGHIYEKFVISIETLNEINLDELKISKKGYLIKGNKKIGAYYTPELVTDYISRNTITLFLYEKLGIKSDMDFNDFLSNSNIEILNKSNEILNQITICDPGCGSGAFLIKAGEILLEYKVLIQRKLGKENISRYNLKKEIIVNNIFGVDIQEGAVEICKLRLWLWLISSSHGDVEPLPNIEYNFVVGNSLVGWTKEELKQSVLFNLDKMVLVVLDALKIHYKDKIDDIKRVLLKKDMQSYAKAMSLLKDLYSYSTEGEAEQLKIVIESIRKPIYDKINGVFYDYIRSEGIKITRDEYDLLEPLHWMVDFNEIFLNDGFDIVIGNPPYLTFSRVSGSKGIEKKLLKSYKEYLTDYYTSSAEYKISTYAIFMNKGISLLNKDGFMSYITPDSFLIGRYYSKLRNFIMNTCKIERILLFREDFWKVGVIGFPVIAIFKKEDDNVKREDNNLTAICTKSIKAFNKGILKQYCYPQNYFRTIQYNRFRLFFDQFSKILVEKIESKSLQAGDVVSLHVGIRPRIGYKNISSKTPKDDKWKKGLIKGNEITHFNVNYCHNYINLDPDLLWAGGFDKDIIKQDKLLMRKTGDSLITALDTDGLYHLDIMHSIVLKDKKYDLKFLMALFNSKLLNHYYHLTNLSLGRVMAQTNMETVEKLPIRLNDNQDQIVNNINKVINIKNSEMNERNKFINYLKKDFNIEKLPNKLEKYYELSEDDFFKVLIDNKIEINSKDNVSRKFNKSLSILVPFIKNSAEIISKIDYLIYKMYDLSETDIELIEKDFRIIC</sequence>
<comment type="catalytic activity">
    <reaction evidence="7">
        <text>a 2'-deoxyadenosine in DNA + S-adenosyl-L-methionine = an N(6)-methyl-2'-deoxyadenosine in DNA + S-adenosyl-L-homocysteine + H(+)</text>
        <dbReference type="Rhea" id="RHEA:15197"/>
        <dbReference type="Rhea" id="RHEA-COMP:12418"/>
        <dbReference type="Rhea" id="RHEA-COMP:12419"/>
        <dbReference type="ChEBI" id="CHEBI:15378"/>
        <dbReference type="ChEBI" id="CHEBI:57856"/>
        <dbReference type="ChEBI" id="CHEBI:59789"/>
        <dbReference type="ChEBI" id="CHEBI:90615"/>
        <dbReference type="ChEBI" id="CHEBI:90616"/>
        <dbReference type="EC" id="2.1.1.72"/>
    </reaction>
</comment>
<dbReference type="SUPFAM" id="SSF116734">
    <property type="entry name" value="DNA methylase specificity domain"/>
    <property type="match status" value="1"/>
</dbReference>
<dbReference type="GO" id="GO:0009007">
    <property type="term" value="F:site-specific DNA-methyltransferase (adenine-specific) activity"/>
    <property type="evidence" value="ECO:0007669"/>
    <property type="project" value="UniProtKB-EC"/>
</dbReference>
<dbReference type="Pfam" id="PF12950">
    <property type="entry name" value="TaqI_C"/>
    <property type="match status" value="1"/>
</dbReference>
<dbReference type="Gene3D" id="3.90.220.10">
    <property type="entry name" value="Adenine-n6-DNA-methyltransferase Taqi, Chain A, domain 2"/>
    <property type="match status" value="1"/>
</dbReference>
<proteinExistence type="predicted"/>
<evidence type="ECO:0000313" key="11">
    <source>
        <dbReference type="Proteomes" id="UP000825933"/>
    </source>
</evidence>
<comment type="caution">
    <text evidence="10">The sequence shown here is derived from an EMBL/GenBank/DDBJ whole genome shotgun (WGS) entry which is preliminary data.</text>
</comment>
<evidence type="ECO:0000256" key="5">
    <source>
        <dbReference type="ARBA" id="ARBA00022747"/>
    </source>
</evidence>
<evidence type="ECO:0000259" key="9">
    <source>
        <dbReference type="Pfam" id="PF12950"/>
    </source>
</evidence>
<reference evidence="11" key="1">
    <citation type="journal article" date="2022" name="Microbiol. Resour. Announc.">
        <title>Draft Genome Sequence of a Methanogenic Archaeon from West Spitsbergen Permafrost.</title>
        <authorList>
            <person name="Trubitsyn V."/>
            <person name="Rivkina E."/>
            <person name="Shcherbakova V."/>
        </authorList>
    </citation>
    <scope>NUCLEOTIDE SEQUENCE [LARGE SCALE GENOMIC DNA]</scope>
    <source>
        <strain evidence="11">VT</strain>
    </source>
</reference>
<dbReference type="InterPro" id="IPR023135">
    <property type="entry name" value="N6_DNA_MeTrfase_TaqI_C"/>
</dbReference>
<feature type="domain" description="Type II methyltransferase M.TaqI-like" evidence="8">
    <location>
        <begin position="436"/>
        <end position="710"/>
    </location>
</feature>
<keyword evidence="4" id="KW-0949">S-adenosyl-L-methionine</keyword>
<evidence type="ECO:0000256" key="2">
    <source>
        <dbReference type="ARBA" id="ARBA00022603"/>
    </source>
</evidence>
<evidence type="ECO:0000256" key="7">
    <source>
        <dbReference type="ARBA" id="ARBA00047942"/>
    </source>
</evidence>
<name>A0A8T5UY43_9EURY</name>
<dbReference type="Proteomes" id="UP000825933">
    <property type="component" value="Unassembled WGS sequence"/>
</dbReference>
<keyword evidence="6" id="KW-0238">DNA-binding</keyword>
<keyword evidence="5" id="KW-0680">Restriction system</keyword>
<dbReference type="InterPro" id="IPR050953">
    <property type="entry name" value="N4_N6_ade-DNA_methylase"/>
</dbReference>
<dbReference type="InterPro" id="IPR025931">
    <property type="entry name" value="TaqI_C"/>
</dbReference>
<dbReference type="PANTHER" id="PTHR33841">
    <property type="entry name" value="DNA METHYLTRANSFERASE YEEA-RELATED"/>
    <property type="match status" value="1"/>
</dbReference>
<dbReference type="PANTHER" id="PTHR33841:SF1">
    <property type="entry name" value="DNA METHYLTRANSFERASE A"/>
    <property type="match status" value="1"/>
</dbReference>
<dbReference type="Gene3D" id="3.40.50.150">
    <property type="entry name" value="Vaccinia Virus protein VP39"/>
    <property type="match status" value="1"/>
</dbReference>
<dbReference type="AlphaFoldDB" id="A0A8T5UY43"/>
<dbReference type="GO" id="GO:0009307">
    <property type="term" value="P:DNA restriction-modification system"/>
    <property type="evidence" value="ECO:0007669"/>
    <property type="project" value="UniProtKB-KW"/>
</dbReference>
<dbReference type="InterPro" id="IPR002052">
    <property type="entry name" value="DNA_methylase_N6_adenine_CS"/>
</dbReference>
<keyword evidence="3" id="KW-0808">Transferase</keyword>
<dbReference type="InterPro" id="IPR029063">
    <property type="entry name" value="SAM-dependent_MTases_sf"/>
</dbReference>
<evidence type="ECO:0000256" key="6">
    <source>
        <dbReference type="ARBA" id="ARBA00023125"/>
    </source>
</evidence>
<dbReference type="SUPFAM" id="SSF53335">
    <property type="entry name" value="S-adenosyl-L-methionine-dependent methyltransferases"/>
    <property type="match status" value="1"/>
</dbReference>
<evidence type="ECO:0000256" key="3">
    <source>
        <dbReference type="ARBA" id="ARBA00022679"/>
    </source>
</evidence>